<sequence>MHISPLRLQRALGHQISGPKFQAERVSPPRSAPPYCKSNPEDRPQTRTSAPLPRLAQQLQRCLHLPLHRVSFNNKCPYAITLYWPEPSWAAEEAAVSVPSRSEALQTDAPLRAARFPADENLEAQSVYVTCPGQVVNTAFRGEIWQKPGFFTARLPREPALSFPPASQARSSDPNVQDRGGPCPRGAQKAPSPFSPPRSCRSPRANPAPAGSQSQRGPRRTN</sequence>
<feature type="compositionally biased region" description="Low complexity" evidence="1">
    <location>
        <begin position="197"/>
        <end position="210"/>
    </location>
</feature>
<evidence type="ECO:0000313" key="2">
    <source>
        <dbReference type="Proteomes" id="UP001652662"/>
    </source>
</evidence>
<feature type="region of interest" description="Disordered" evidence="1">
    <location>
        <begin position="17"/>
        <end position="51"/>
    </location>
</feature>
<evidence type="ECO:0000313" key="3">
    <source>
        <dbReference type="RefSeq" id="XP_070427845.1"/>
    </source>
</evidence>
<proteinExistence type="predicted"/>
<dbReference type="Proteomes" id="UP001652662">
    <property type="component" value="Chromosome 13"/>
</dbReference>
<gene>
    <name evidence="3" type="primary">LOC139075426</name>
</gene>
<feature type="region of interest" description="Disordered" evidence="1">
    <location>
        <begin position="161"/>
        <end position="222"/>
    </location>
</feature>
<name>A0ABM4KI22_EQUPR</name>
<keyword evidence="2" id="KW-1185">Reference proteome</keyword>
<accession>A0ABM4KI22</accession>
<organism evidence="2 3">
    <name type="scientific">Equus przewalskii</name>
    <name type="common">Przewalski's horse</name>
    <name type="synonym">Equus caballus przewalskii</name>
    <dbReference type="NCBI Taxonomy" id="9798"/>
    <lineage>
        <taxon>Eukaryota</taxon>
        <taxon>Metazoa</taxon>
        <taxon>Chordata</taxon>
        <taxon>Craniata</taxon>
        <taxon>Vertebrata</taxon>
        <taxon>Euteleostomi</taxon>
        <taxon>Mammalia</taxon>
        <taxon>Eutheria</taxon>
        <taxon>Laurasiatheria</taxon>
        <taxon>Perissodactyla</taxon>
        <taxon>Equidae</taxon>
        <taxon>Equus</taxon>
    </lineage>
</organism>
<dbReference type="RefSeq" id="XP_070427845.1">
    <property type="nucleotide sequence ID" value="XM_070571744.1"/>
</dbReference>
<dbReference type="GeneID" id="139075426"/>
<reference evidence="3" key="1">
    <citation type="submission" date="2025-08" db="UniProtKB">
        <authorList>
            <consortium name="RefSeq"/>
        </authorList>
    </citation>
    <scope>IDENTIFICATION</scope>
    <source>
        <tissue evidence="3">Blood</tissue>
    </source>
</reference>
<evidence type="ECO:0000256" key="1">
    <source>
        <dbReference type="SAM" id="MobiDB-lite"/>
    </source>
</evidence>
<protein>
    <submittedName>
        <fullName evidence="3">Uncharacterized protein</fullName>
    </submittedName>
</protein>